<evidence type="ECO:0000313" key="2">
    <source>
        <dbReference type="Proteomes" id="UP000814140"/>
    </source>
</evidence>
<proteinExistence type="predicted"/>
<reference evidence="1" key="2">
    <citation type="journal article" date="2022" name="New Phytol.">
        <title>Evolutionary transition to the ectomycorrhizal habit in the genomes of a hyperdiverse lineage of mushroom-forming fungi.</title>
        <authorList>
            <person name="Looney B."/>
            <person name="Miyauchi S."/>
            <person name="Morin E."/>
            <person name="Drula E."/>
            <person name="Courty P.E."/>
            <person name="Kohler A."/>
            <person name="Kuo A."/>
            <person name="LaButti K."/>
            <person name="Pangilinan J."/>
            <person name="Lipzen A."/>
            <person name="Riley R."/>
            <person name="Andreopoulos W."/>
            <person name="He G."/>
            <person name="Johnson J."/>
            <person name="Nolan M."/>
            <person name="Tritt A."/>
            <person name="Barry K.W."/>
            <person name="Grigoriev I.V."/>
            <person name="Nagy L.G."/>
            <person name="Hibbett D."/>
            <person name="Henrissat B."/>
            <person name="Matheny P.B."/>
            <person name="Labbe J."/>
            <person name="Martin F.M."/>
        </authorList>
    </citation>
    <scope>NUCLEOTIDE SEQUENCE</scope>
    <source>
        <strain evidence="1">HHB10654</strain>
    </source>
</reference>
<name>A0ACB8SMN0_9AGAM</name>
<protein>
    <submittedName>
        <fullName evidence="1">GroES-like protein</fullName>
    </submittedName>
</protein>
<organism evidence="1 2">
    <name type="scientific">Artomyces pyxidatus</name>
    <dbReference type="NCBI Taxonomy" id="48021"/>
    <lineage>
        <taxon>Eukaryota</taxon>
        <taxon>Fungi</taxon>
        <taxon>Dikarya</taxon>
        <taxon>Basidiomycota</taxon>
        <taxon>Agaricomycotina</taxon>
        <taxon>Agaricomycetes</taxon>
        <taxon>Russulales</taxon>
        <taxon>Auriscalpiaceae</taxon>
        <taxon>Artomyces</taxon>
    </lineage>
</organism>
<accession>A0ACB8SMN0</accession>
<keyword evidence="2" id="KW-1185">Reference proteome</keyword>
<dbReference type="Proteomes" id="UP000814140">
    <property type="component" value="Unassembled WGS sequence"/>
</dbReference>
<gene>
    <name evidence="1" type="ORF">BV25DRAFT_1902714</name>
</gene>
<dbReference type="EMBL" id="MU277248">
    <property type="protein sequence ID" value="KAI0057355.1"/>
    <property type="molecule type" value="Genomic_DNA"/>
</dbReference>
<comment type="caution">
    <text evidence="1">The sequence shown here is derived from an EMBL/GenBank/DDBJ whole genome shotgun (WGS) entry which is preliminary data.</text>
</comment>
<sequence length="353" mass="36893">MAPTKQKALLIPEKLADFIVGERAVPTPGPGFVLVKIIAAALNPVDNYIQKFGVFAPDYPAVVGSDGAGIVEAVGEGVTNLQVGDKVVYQCHWVADRSTFQQYGLADAARIAKIPDNLSFEEAATIPLGLGTAAMGMYAKKSARGGAELYPPWEEDGIGKYSGQAILVTGGSSSVGQFAIQLAKLSGFGPIITTASPRNEAYCKAAGATHVIDYNTVPYAELPAAVRAITGGPVPFVYDAISSSESQKASWEILAPGGSVVITLTPEVGKPGAEAEDGKRTVWVFGLVHQEENQEVGGRMYAKLTEFMATGALKPNKVELVPNGLAGIPAALDRLFAGKVSGVKLVAHPQENV</sequence>
<evidence type="ECO:0000313" key="1">
    <source>
        <dbReference type="EMBL" id="KAI0057355.1"/>
    </source>
</evidence>
<reference evidence="1" key="1">
    <citation type="submission" date="2021-03" db="EMBL/GenBank/DDBJ databases">
        <authorList>
            <consortium name="DOE Joint Genome Institute"/>
            <person name="Ahrendt S."/>
            <person name="Looney B.P."/>
            <person name="Miyauchi S."/>
            <person name="Morin E."/>
            <person name="Drula E."/>
            <person name="Courty P.E."/>
            <person name="Chicoki N."/>
            <person name="Fauchery L."/>
            <person name="Kohler A."/>
            <person name="Kuo A."/>
            <person name="Labutti K."/>
            <person name="Pangilinan J."/>
            <person name="Lipzen A."/>
            <person name="Riley R."/>
            <person name="Andreopoulos W."/>
            <person name="He G."/>
            <person name="Johnson J."/>
            <person name="Barry K.W."/>
            <person name="Grigoriev I.V."/>
            <person name="Nagy L."/>
            <person name="Hibbett D."/>
            <person name="Henrissat B."/>
            <person name="Matheny P.B."/>
            <person name="Labbe J."/>
            <person name="Martin F."/>
        </authorList>
    </citation>
    <scope>NUCLEOTIDE SEQUENCE</scope>
    <source>
        <strain evidence="1">HHB10654</strain>
    </source>
</reference>